<evidence type="ECO:0000313" key="4">
    <source>
        <dbReference type="Proteomes" id="UP000321617"/>
    </source>
</evidence>
<protein>
    <recommendedName>
        <fullName evidence="5">DUF3592 domain-containing protein</fullName>
    </recommendedName>
</protein>
<keyword evidence="4" id="KW-1185">Reference proteome</keyword>
<name>A0A562VAY8_9ACTN</name>
<comment type="caution">
    <text evidence="3">The sequence shown here is derived from an EMBL/GenBank/DDBJ whole genome shotgun (WGS) entry which is preliminary data.</text>
</comment>
<keyword evidence="2" id="KW-0812">Transmembrane</keyword>
<organism evidence="3 4">
    <name type="scientific">Stackebrandtia albiflava</name>
    <dbReference type="NCBI Taxonomy" id="406432"/>
    <lineage>
        <taxon>Bacteria</taxon>
        <taxon>Bacillati</taxon>
        <taxon>Actinomycetota</taxon>
        <taxon>Actinomycetes</taxon>
        <taxon>Glycomycetales</taxon>
        <taxon>Glycomycetaceae</taxon>
        <taxon>Stackebrandtia</taxon>
    </lineage>
</organism>
<dbReference type="AlphaFoldDB" id="A0A562VAY8"/>
<feature type="transmembrane region" description="Helical" evidence="2">
    <location>
        <begin position="136"/>
        <end position="154"/>
    </location>
</feature>
<gene>
    <name evidence="3" type="ORF">LX16_0748</name>
</gene>
<keyword evidence="2" id="KW-0472">Membrane</keyword>
<reference evidence="3 4" key="1">
    <citation type="journal article" date="2013" name="Stand. Genomic Sci.">
        <title>Genomic Encyclopedia of Type Strains, Phase I: The one thousand microbial genomes (KMG-I) project.</title>
        <authorList>
            <person name="Kyrpides N.C."/>
            <person name="Woyke T."/>
            <person name="Eisen J.A."/>
            <person name="Garrity G."/>
            <person name="Lilburn T.G."/>
            <person name="Beck B.J."/>
            <person name="Whitman W.B."/>
            <person name="Hugenholtz P."/>
            <person name="Klenk H.P."/>
        </authorList>
    </citation>
    <scope>NUCLEOTIDE SEQUENCE [LARGE SCALE GENOMIC DNA]</scope>
    <source>
        <strain evidence="3 4">DSM 45044</strain>
    </source>
</reference>
<accession>A0A562VAY8</accession>
<sequence>MPREPESVPSRRGRTSGRRSDPYPGRAWFGVAGLFLAGAVVLSWTMAPMLFAAVTRVLDPASATATVTAERLVTLPATMTAVEREVREVRAEFDHAGDRHAVWLRDSDTPVGGVLTVHFTAGDPTDADTVAPWPRLWGSLVVLPVPALLLYWGLRASAHRRRGGAPRAVSDGPA</sequence>
<dbReference type="Proteomes" id="UP000321617">
    <property type="component" value="Unassembled WGS sequence"/>
</dbReference>
<evidence type="ECO:0008006" key="5">
    <source>
        <dbReference type="Google" id="ProtNLM"/>
    </source>
</evidence>
<proteinExistence type="predicted"/>
<evidence type="ECO:0000256" key="2">
    <source>
        <dbReference type="SAM" id="Phobius"/>
    </source>
</evidence>
<keyword evidence="2" id="KW-1133">Transmembrane helix</keyword>
<feature type="transmembrane region" description="Helical" evidence="2">
    <location>
        <begin position="27"/>
        <end position="47"/>
    </location>
</feature>
<evidence type="ECO:0000256" key="1">
    <source>
        <dbReference type="SAM" id="MobiDB-lite"/>
    </source>
</evidence>
<feature type="region of interest" description="Disordered" evidence="1">
    <location>
        <begin position="1"/>
        <end position="20"/>
    </location>
</feature>
<dbReference type="EMBL" id="VLLL01000005">
    <property type="protein sequence ID" value="TWJ15050.1"/>
    <property type="molecule type" value="Genomic_DNA"/>
</dbReference>
<evidence type="ECO:0000313" key="3">
    <source>
        <dbReference type="EMBL" id="TWJ15050.1"/>
    </source>
</evidence>
<dbReference type="RefSeq" id="WP_147133097.1">
    <property type="nucleotide sequence ID" value="NZ_BAABIJ010000001.1"/>
</dbReference>